<sequence>MQINLKDIVLAFRKYCPDHPLKMIADNFFDETGSFKMNLMAEGAWAINSVSAIARPLQFLAFHSEKAYRDMIINKVSAADKETFNLHNLISAFCELSVMNTFICRSSDPKSFVYENRVRDDSDKNVEFSIKMQDFTFNVEVKSANLVQEDQEIAKLLRENPSVLMIDARIPNYQ</sequence>
<dbReference type="AlphaFoldDB" id="A0AA90ZN60"/>
<gene>
    <name evidence="1" type="ORF">F7D71_05315</name>
</gene>
<accession>A0AA90ZN60</accession>
<evidence type="ECO:0000313" key="1">
    <source>
        <dbReference type="EMBL" id="MQN77290.1"/>
    </source>
</evidence>
<dbReference type="RefSeq" id="WP_153092500.1">
    <property type="nucleotide sequence ID" value="NZ_VZBX01000033.1"/>
</dbReference>
<protein>
    <submittedName>
        <fullName evidence="1">Uncharacterized protein</fullName>
    </submittedName>
</protein>
<reference evidence="2" key="1">
    <citation type="submission" date="2019-09" db="EMBL/GenBank/DDBJ databases">
        <title>Distinct polysaccharide growth profiles of human intestinal Prevotella copri isolates.</title>
        <authorList>
            <person name="Fehlner-Peach H."/>
            <person name="Magnabosco C."/>
            <person name="Raghavan V."/>
            <person name="Scher J.U."/>
            <person name="Tett A."/>
            <person name="Cox L.M."/>
            <person name="Gottsegen C."/>
            <person name="Watters A."/>
            <person name="Wiltshire- Gordon J.D."/>
            <person name="Segata N."/>
            <person name="Bonneau R."/>
            <person name="Littman D.R."/>
        </authorList>
    </citation>
    <scope>NUCLEOTIDE SEQUENCE [LARGE SCALE GENOMIC DNA]</scope>
    <source>
        <strain evidence="2">BU41712</strain>
    </source>
</reference>
<proteinExistence type="predicted"/>
<name>A0AA90ZN60_9BACT</name>
<comment type="caution">
    <text evidence="1">The sequence shown here is derived from an EMBL/GenBank/DDBJ whole genome shotgun (WGS) entry which is preliminary data.</text>
</comment>
<dbReference type="Proteomes" id="UP000423156">
    <property type="component" value="Unassembled WGS sequence"/>
</dbReference>
<evidence type="ECO:0000313" key="2">
    <source>
        <dbReference type="Proteomes" id="UP000423156"/>
    </source>
</evidence>
<organism evidence="1 2">
    <name type="scientific">Segatella copri</name>
    <dbReference type="NCBI Taxonomy" id="165179"/>
    <lineage>
        <taxon>Bacteria</taxon>
        <taxon>Pseudomonadati</taxon>
        <taxon>Bacteroidota</taxon>
        <taxon>Bacteroidia</taxon>
        <taxon>Bacteroidales</taxon>
        <taxon>Prevotellaceae</taxon>
        <taxon>Segatella</taxon>
    </lineage>
</organism>
<dbReference type="EMBL" id="VZBZ01000072">
    <property type="protein sequence ID" value="MQN77290.1"/>
    <property type="molecule type" value="Genomic_DNA"/>
</dbReference>